<evidence type="ECO:0008006" key="4">
    <source>
        <dbReference type="Google" id="ProtNLM"/>
    </source>
</evidence>
<dbReference type="Proteomes" id="UP000245207">
    <property type="component" value="Unassembled WGS sequence"/>
</dbReference>
<dbReference type="AlphaFoldDB" id="A0A2U1NHH5"/>
<evidence type="ECO:0000256" key="1">
    <source>
        <dbReference type="SAM" id="MobiDB-lite"/>
    </source>
</evidence>
<reference evidence="2 3" key="1">
    <citation type="journal article" date="2018" name="Mol. Plant">
        <title>The genome of Artemisia annua provides insight into the evolution of Asteraceae family and artemisinin biosynthesis.</title>
        <authorList>
            <person name="Shen Q."/>
            <person name="Zhang L."/>
            <person name="Liao Z."/>
            <person name="Wang S."/>
            <person name="Yan T."/>
            <person name="Shi P."/>
            <person name="Liu M."/>
            <person name="Fu X."/>
            <person name="Pan Q."/>
            <person name="Wang Y."/>
            <person name="Lv Z."/>
            <person name="Lu X."/>
            <person name="Zhang F."/>
            <person name="Jiang W."/>
            <person name="Ma Y."/>
            <person name="Chen M."/>
            <person name="Hao X."/>
            <person name="Li L."/>
            <person name="Tang Y."/>
            <person name="Lv G."/>
            <person name="Zhou Y."/>
            <person name="Sun X."/>
            <person name="Brodelius P.E."/>
            <person name="Rose J.K.C."/>
            <person name="Tang K."/>
        </authorList>
    </citation>
    <scope>NUCLEOTIDE SEQUENCE [LARGE SCALE GENOMIC DNA]</scope>
    <source>
        <strain evidence="3">cv. Huhao1</strain>
        <tissue evidence="2">Leaf</tissue>
    </source>
</reference>
<dbReference type="EMBL" id="PKPP01002823">
    <property type="protein sequence ID" value="PWA72916.1"/>
    <property type="molecule type" value="Genomic_DNA"/>
</dbReference>
<gene>
    <name evidence="2" type="ORF">CTI12_AA265010</name>
</gene>
<organism evidence="2 3">
    <name type="scientific">Artemisia annua</name>
    <name type="common">Sweet wormwood</name>
    <dbReference type="NCBI Taxonomy" id="35608"/>
    <lineage>
        <taxon>Eukaryota</taxon>
        <taxon>Viridiplantae</taxon>
        <taxon>Streptophyta</taxon>
        <taxon>Embryophyta</taxon>
        <taxon>Tracheophyta</taxon>
        <taxon>Spermatophyta</taxon>
        <taxon>Magnoliopsida</taxon>
        <taxon>eudicotyledons</taxon>
        <taxon>Gunneridae</taxon>
        <taxon>Pentapetalae</taxon>
        <taxon>asterids</taxon>
        <taxon>campanulids</taxon>
        <taxon>Asterales</taxon>
        <taxon>Asteraceae</taxon>
        <taxon>Asteroideae</taxon>
        <taxon>Anthemideae</taxon>
        <taxon>Artemisiinae</taxon>
        <taxon>Artemisia</taxon>
    </lineage>
</organism>
<name>A0A2U1NHH5_ARTAN</name>
<accession>A0A2U1NHH5</accession>
<protein>
    <recommendedName>
        <fullName evidence="4">Zinc knuckle CX2CX4HX4C</fullName>
    </recommendedName>
</protein>
<evidence type="ECO:0000313" key="3">
    <source>
        <dbReference type="Proteomes" id="UP000245207"/>
    </source>
</evidence>
<dbReference type="OrthoDB" id="1109940at2759"/>
<comment type="caution">
    <text evidence="2">The sequence shown here is derived from an EMBL/GenBank/DDBJ whole genome shotgun (WGS) entry which is preliminary data.</text>
</comment>
<proteinExistence type="predicted"/>
<sequence>MLDAFTSSMFIDSWGRISFAHALVELSVESVLKSEVSMAIPNDDDSAYTEIIKVEYEWTPPHCDVCKVFGHDHINCPKSVKEAVCSDINVASKASTTLVETDDGFTKVQNRKDKGKKVGVQMPQNKSFRGIDVGKGAKFTPSKPKQVYVAVSKKPNATKEKIAKEASRVWYQEPGSTRMVQTKSGYKASVEPFTVLQQHRRLPQAKETISTMTNTEDQPFSHEDLATKIDKLASQLESVMGWIQAQPSNQPKAHATPQMETYGFSGFDDEDEDDEDEREDFNKTMKHGSYHPFKVEDKIDIPTSDGTIDAEKLDSWLDQLETYFPLYGFCSNEKVVFARLKLTSHVLAWWNSQLKIMSNEDITWKKFTQLLQQEFYPMGIMGNTEDKCWKLHPELFPKKWIKNDRSGKRTTATALVNDVVELELVKEADKTSTTLVETDDGFTEVQNRKDKGKKVGVQMPQKKPFRGIDG</sequence>
<feature type="region of interest" description="Disordered" evidence="1">
    <location>
        <begin position="446"/>
        <end position="470"/>
    </location>
</feature>
<evidence type="ECO:0000313" key="2">
    <source>
        <dbReference type="EMBL" id="PWA72916.1"/>
    </source>
</evidence>
<keyword evidence="3" id="KW-1185">Reference proteome</keyword>